<dbReference type="InterPro" id="IPR045097">
    <property type="entry name" value="Thymidate_synth/dCMP_Mease"/>
</dbReference>
<proteinExistence type="predicted"/>
<name>X1BT70_9ZZZZ</name>
<dbReference type="InterPro" id="IPR036926">
    <property type="entry name" value="Thymidate_synth/dCMP_Mease_sf"/>
</dbReference>
<keyword evidence="3" id="KW-0808">Transferase</keyword>
<dbReference type="GO" id="GO:0005739">
    <property type="term" value="C:mitochondrion"/>
    <property type="evidence" value="ECO:0007669"/>
    <property type="project" value="TreeGrafter"/>
</dbReference>
<dbReference type="PANTHER" id="PTHR11548">
    <property type="entry name" value="THYMIDYLATE SYNTHASE 1"/>
    <property type="match status" value="1"/>
</dbReference>
<dbReference type="GO" id="GO:0006231">
    <property type="term" value="P:dTMP biosynthetic process"/>
    <property type="evidence" value="ECO:0007669"/>
    <property type="project" value="InterPro"/>
</dbReference>
<organism evidence="5">
    <name type="scientific">marine sediment metagenome</name>
    <dbReference type="NCBI Taxonomy" id="412755"/>
    <lineage>
        <taxon>unclassified sequences</taxon>
        <taxon>metagenomes</taxon>
        <taxon>ecological metagenomes</taxon>
    </lineage>
</organism>
<dbReference type="Pfam" id="PF00186">
    <property type="entry name" value="DHFR_1"/>
    <property type="match status" value="1"/>
</dbReference>
<accession>X1BT70</accession>
<evidence type="ECO:0000313" key="5">
    <source>
        <dbReference type="EMBL" id="GAG84342.1"/>
    </source>
</evidence>
<dbReference type="SUPFAM" id="SSF55831">
    <property type="entry name" value="Thymidylate synthase/dCMP hydroxymethylase"/>
    <property type="match status" value="1"/>
</dbReference>
<dbReference type="GO" id="GO:0032259">
    <property type="term" value="P:methylation"/>
    <property type="evidence" value="ECO:0007669"/>
    <property type="project" value="UniProtKB-KW"/>
</dbReference>
<dbReference type="EMBL" id="BART01016643">
    <property type="protein sequence ID" value="GAG84342.1"/>
    <property type="molecule type" value="Genomic_DNA"/>
</dbReference>
<reference evidence="5" key="1">
    <citation type="journal article" date="2014" name="Front. Microbiol.">
        <title>High frequency of phylogenetically diverse reductive dehalogenase-homologous genes in deep subseafloor sedimentary metagenomes.</title>
        <authorList>
            <person name="Kawai M."/>
            <person name="Futagami T."/>
            <person name="Toyoda A."/>
            <person name="Takaki Y."/>
            <person name="Nishi S."/>
            <person name="Hori S."/>
            <person name="Arai W."/>
            <person name="Tsubouchi T."/>
            <person name="Morono Y."/>
            <person name="Uchiyama I."/>
            <person name="Ito T."/>
            <person name="Fujiyama A."/>
            <person name="Inagaki F."/>
            <person name="Takami H."/>
        </authorList>
    </citation>
    <scope>NUCLEOTIDE SEQUENCE</scope>
    <source>
        <strain evidence="5">Expedition CK06-06</strain>
    </source>
</reference>
<feature type="non-terminal residue" evidence="5">
    <location>
        <position position="1"/>
    </location>
</feature>
<protein>
    <recommendedName>
        <fullName evidence="1">thymidylate synthase</fullName>
        <ecNumber evidence="1">2.1.1.45</ecNumber>
    </recommendedName>
</protein>
<sequence length="302" mass="35060">IRKDTDKSKMNAIIMGRNTWNSISSKYKPLVDRINIIVTNSDQDFFGAHTEMNLISALELAYSFNNLEDIFVIGGGKIYEEALNLSNLASEWILNKLYITQVSGDFRCDVFFPREFIQPDICKFIETFPEKIENDFLSKITIYEHIPNKKNMFQEQEYLSLLNRIMLHGKSKSNRTGIKVLSKFGERLNFNLRGGVFPLLTTKKMFTRGIIEELLWFLRGQTDASILQEKNVHIWDGNSTREYLDSVGLKHLNEGDIGPGYGFQWKHFGADYYNCRTDYAGEGIDQVEYIRDLLQNDKDSRR</sequence>
<dbReference type="InterPro" id="IPR024072">
    <property type="entry name" value="DHFR-like_dom_sf"/>
</dbReference>
<dbReference type="Pfam" id="PF00303">
    <property type="entry name" value="Thymidylat_synt"/>
    <property type="match status" value="1"/>
</dbReference>
<dbReference type="PRINTS" id="PR00108">
    <property type="entry name" value="THYMDSNTHASE"/>
</dbReference>
<dbReference type="EC" id="2.1.1.45" evidence="1"/>
<dbReference type="InterPro" id="IPR023451">
    <property type="entry name" value="Thymidate_synth/dCMP_Mease_dom"/>
</dbReference>
<dbReference type="PANTHER" id="PTHR11548:SF2">
    <property type="entry name" value="THYMIDYLATE SYNTHASE"/>
    <property type="match status" value="1"/>
</dbReference>
<dbReference type="CDD" id="cd00209">
    <property type="entry name" value="DHFR"/>
    <property type="match status" value="1"/>
</dbReference>
<gene>
    <name evidence="5" type="ORF">S01H4_31947</name>
</gene>
<dbReference type="Gene3D" id="3.30.572.10">
    <property type="entry name" value="Thymidylate synthase/dCMP hydroxymethylase domain"/>
    <property type="match status" value="1"/>
</dbReference>
<dbReference type="AlphaFoldDB" id="X1BT70"/>
<dbReference type="InterPro" id="IPR001796">
    <property type="entry name" value="DHFR_dom"/>
</dbReference>
<dbReference type="Gene3D" id="3.40.430.10">
    <property type="entry name" value="Dihydrofolate Reductase, subunit A"/>
    <property type="match status" value="1"/>
</dbReference>
<dbReference type="GO" id="GO:0004799">
    <property type="term" value="F:thymidylate synthase activity"/>
    <property type="evidence" value="ECO:0007669"/>
    <property type="project" value="UniProtKB-EC"/>
</dbReference>
<dbReference type="InterPro" id="IPR000398">
    <property type="entry name" value="Thymidylate_synthase"/>
</dbReference>
<keyword evidence="2" id="KW-0489">Methyltransferase</keyword>
<dbReference type="SUPFAM" id="SSF53597">
    <property type="entry name" value="Dihydrofolate reductase-like"/>
    <property type="match status" value="1"/>
</dbReference>
<evidence type="ECO:0000259" key="4">
    <source>
        <dbReference type="PROSITE" id="PS51330"/>
    </source>
</evidence>
<feature type="domain" description="DHFR" evidence="4">
    <location>
        <begin position="1"/>
        <end position="145"/>
    </location>
</feature>
<evidence type="ECO:0000256" key="2">
    <source>
        <dbReference type="ARBA" id="ARBA00022603"/>
    </source>
</evidence>
<dbReference type="PROSITE" id="PS51330">
    <property type="entry name" value="DHFR_2"/>
    <property type="match status" value="1"/>
</dbReference>
<dbReference type="GO" id="GO:0005829">
    <property type="term" value="C:cytosol"/>
    <property type="evidence" value="ECO:0007669"/>
    <property type="project" value="TreeGrafter"/>
</dbReference>
<feature type="non-terminal residue" evidence="5">
    <location>
        <position position="302"/>
    </location>
</feature>
<dbReference type="GO" id="GO:0004146">
    <property type="term" value="F:dihydrofolate reductase activity"/>
    <property type="evidence" value="ECO:0007669"/>
    <property type="project" value="InterPro"/>
</dbReference>
<comment type="caution">
    <text evidence="5">The sequence shown here is derived from an EMBL/GenBank/DDBJ whole genome shotgun (WGS) entry which is preliminary data.</text>
</comment>
<dbReference type="GO" id="GO:0046654">
    <property type="term" value="P:tetrahydrofolate biosynthetic process"/>
    <property type="evidence" value="ECO:0007669"/>
    <property type="project" value="InterPro"/>
</dbReference>
<evidence type="ECO:0000256" key="3">
    <source>
        <dbReference type="ARBA" id="ARBA00022679"/>
    </source>
</evidence>
<evidence type="ECO:0000256" key="1">
    <source>
        <dbReference type="ARBA" id="ARBA00011947"/>
    </source>
</evidence>